<organism evidence="2 3">
    <name type="scientific">Streptomyces viridochromogenes Tue57</name>
    <dbReference type="NCBI Taxonomy" id="1160705"/>
    <lineage>
        <taxon>Bacteria</taxon>
        <taxon>Bacillati</taxon>
        <taxon>Actinomycetota</taxon>
        <taxon>Actinomycetes</taxon>
        <taxon>Kitasatosporales</taxon>
        <taxon>Streptomycetaceae</taxon>
        <taxon>Streptomyces</taxon>
    </lineage>
</organism>
<name>L8PLU8_STRVR</name>
<feature type="region of interest" description="Disordered" evidence="1">
    <location>
        <begin position="1"/>
        <end position="23"/>
    </location>
</feature>
<dbReference type="AlphaFoldDB" id="L8PLU8"/>
<dbReference type="PATRIC" id="fig|1160705.3.peg.1987"/>
<protein>
    <submittedName>
        <fullName evidence="2">Uncharacterized protein</fullName>
    </submittedName>
</protein>
<sequence length="46" mass="5062">MSGRQIGEPRRGGRLSGRGDVMRRAGAPCRADKRCRCGALAHVPRW</sequence>
<proteinExistence type="predicted"/>
<evidence type="ECO:0000313" key="2">
    <source>
        <dbReference type="EMBL" id="ELS56983.1"/>
    </source>
</evidence>
<comment type="caution">
    <text evidence="2">The sequence shown here is derived from an EMBL/GenBank/DDBJ whole genome shotgun (WGS) entry which is preliminary data.</text>
</comment>
<accession>L8PLU8</accession>
<dbReference type="Proteomes" id="UP000011205">
    <property type="component" value="Unassembled WGS sequence"/>
</dbReference>
<gene>
    <name evidence="2" type="ORF">STVIR_1997</name>
</gene>
<evidence type="ECO:0000313" key="3">
    <source>
        <dbReference type="Proteomes" id="UP000011205"/>
    </source>
</evidence>
<dbReference type="EMBL" id="AMLP01000065">
    <property type="protein sequence ID" value="ELS56983.1"/>
    <property type="molecule type" value="Genomic_DNA"/>
</dbReference>
<evidence type="ECO:0000256" key="1">
    <source>
        <dbReference type="SAM" id="MobiDB-lite"/>
    </source>
</evidence>
<reference evidence="2 3" key="1">
    <citation type="journal article" date="2013" name="Genome Announc.">
        <title>Draft Genome Sequence of Streptomyces viridochromogenes Strain Tu57, Producer of Avilamycin.</title>
        <authorList>
            <person name="Gruning B.A."/>
            <person name="Erxleben A."/>
            <person name="Hahnlein A."/>
            <person name="Gunther S."/>
        </authorList>
    </citation>
    <scope>NUCLEOTIDE SEQUENCE [LARGE SCALE GENOMIC DNA]</scope>
    <source>
        <strain evidence="2 3">Tue57</strain>
    </source>
</reference>